<dbReference type="PANTHER" id="PTHR43515">
    <property type="entry name" value="THREONINE SYNTHASE-LIKE 1"/>
    <property type="match status" value="1"/>
</dbReference>
<evidence type="ECO:0000256" key="2">
    <source>
        <dbReference type="ARBA" id="ARBA00004979"/>
    </source>
</evidence>
<evidence type="ECO:0000256" key="9">
    <source>
        <dbReference type="ARBA" id="ARBA00049144"/>
    </source>
</evidence>
<evidence type="ECO:0000256" key="6">
    <source>
        <dbReference type="ARBA" id="ARBA00022605"/>
    </source>
</evidence>
<evidence type="ECO:0000256" key="11">
    <source>
        <dbReference type="PIRSR" id="PIRSR604450-51"/>
    </source>
</evidence>
<evidence type="ECO:0000256" key="8">
    <source>
        <dbReference type="ARBA" id="ARBA00022898"/>
    </source>
</evidence>
<comment type="cofactor">
    <cofactor evidence="1 11">
        <name>pyridoxal 5'-phosphate</name>
        <dbReference type="ChEBI" id="CHEBI:597326"/>
    </cofactor>
</comment>
<dbReference type="GO" id="GO:0030170">
    <property type="term" value="F:pyridoxal phosphate binding"/>
    <property type="evidence" value="ECO:0007669"/>
    <property type="project" value="InterPro"/>
</dbReference>
<keyword evidence="7" id="KW-0791">Threonine biosynthesis</keyword>
<evidence type="ECO:0000259" key="12">
    <source>
        <dbReference type="Pfam" id="PF00291"/>
    </source>
</evidence>
<keyword evidence="6" id="KW-0028">Amino-acid biosynthesis</keyword>
<evidence type="ECO:0000256" key="5">
    <source>
        <dbReference type="ARBA" id="ARBA00018679"/>
    </source>
</evidence>
<feature type="domain" description="Tryptophan synthase beta chain-like PALP" evidence="12">
    <location>
        <begin position="92"/>
        <end position="321"/>
    </location>
</feature>
<protein>
    <recommendedName>
        <fullName evidence="5 10">Threonine synthase</fullName>
        <ecNumber evidence="4 10">4.2.3.1</ecNumber>
    </recommendedName>
</protein>
<evidence type="ECO:0000313" key="14">
    <source>
        <dbReference type="EMBL" id="ASQ30282.1"/>
    </source>
</evidence>
<dbReference type="NCBIfam" id="TIGR00260">
    <property type="entry name" value="thrC"/>
    <property type="match status" value="1"/>
</dbReference>
<proteinExistence type="inferred from homology"/>
<dbReference type="EC" id="4.2.3.1" evidence="4 10"/>
<dbReference type="Gene3D" id="3.40.50.1100">
    <property type="match status" value="2"/>
</dbReference>
<dbReference type="RefSeq" id="WP_094325049.1">
    <property type="nucleotide sequence ID" value="NZ_CP022347.1"/>
</dbReference>
<reference evidence="14 15" key="1">
    <citation type="submission" date="2017-07" db="EMBL/GenBank/DDBJ databases">
        <title>Analysis of two Campylobacter avium genomes and identification of a novel hippuricase gene.</title>
        <authorList>
            <person name="Miller W.G."/>
            <person name="Chapman M.H."/>
            <person name="Yee E."/>
            <person name="Revez J."/>
            <person name="Bono J.L."/>
            <person name="Rossi M."/>
        </authorList>
    </citation>
    <scope>NUCLEOTIDE SEQUENCE [LARGE SCALE GENOMIC DNA]</scope>
    <source>
        <strain evidence="14 15">LMG 24591</strain>
    </source>
</reference>
<dbReference type="Gene3D" id="3.90.1380.10">
    <property type="entry name" value="Threonine synthase, N-terminal domain"/>
    <property type="match status" value="1"/>
</dbReference>
<sequence length="467" mass="53462">MKLVRTRDVNYEVDFKEAVLNPSTQDSSLYAPKSLPKFNGYEFKNLSYKDFALKLIQSFDFKLDELFIKALNAYDSFDDKNCPINIFKVSDKLYINELYHGPTRAFKDMALQPFGVLLSALAEKEKFLILCATSGDTGPATLKAFENKENIKVACIYPHLGTSEIQAMQMNSLKAKNLKTFPIEGNFDIAQSILKNLLNDEEFKKDIAKQGFKLTVANSVNFARILFQIIYHYYVCLSFDKEIDIIVPSGNFGNALGAYYAKKMGARIGKIKIAANSNNILSEFFNTGEYDLRNKKLVKTISPAMDILISSNIERLIFHLFGDKRCKELFTSLKENNFFKLNKDELELLQEDFEANFCTDLECKAYIKDFAKTCIIDPHTATCLKLVDNNKTQIISSTAEWTKFAPSMYEALFDKEVIDEQDALIDIAQYYEIGIKREILDLFNEKQKELKIYQKDAVKNAILEFVL</sequence>
<dbReference type="InterPro" id="IPR000634">
    <property type="entry name" value="Ser/Thr_deHydtase_PyrdxlP-BS"/>
</dbReference>
<dbReference type="PROSITE" id="PS00165">
    <property type="entry name" value="DEHYDRATASE_SER_THR"/>
    <property type="match status" value="1"/>
</dbReference>
<name>A0A222MXH5_9BACT</name>
<feature type="modified residue" description="N6-(pyridoxal phosphate)lysine" evidence="11">
    <location>
        <position position="107"/>
    </location>
</feature>
<dbReference type="Proteomes" id="UP000201169">
    <property type="component" value="Chromosome"/>
</dbReference>
<dbReference type="Pfam" id="PF00291">
    <property type="entry name" value="PALP"/>
    <property type="match status" value="1"/>
</dbReference>
<comment type="catalytic activity">
    <reaction evidence="9">
        <text>O-phospho-L-homoserine + H2O = L-threonine + phosphate</text>
        <dbReference type="Rhea" id="RHEA:10840"/>
        <dbReference type="ChEBI" id="CHEBI:15377"/>
        <dbReference type="ChEBI" id="CHEBI:43474"/>
        <dbReference type="ChEBI" id="CHEBI:57590"/>
        <dbReference type="ChEBI" id="CHEBI:57926"/>
        <dbReference type="EC" id="4.2.3.1"/>
    </reaction>
</comment>
<dbReference type="KEGG" id="cavi:CAV_0616"/>
<evidence type="ECO:0000256" key="3">
    <source>
        <dbReference type="ARBA" id="ARBA00005517"/>
    </source>
</evidence>
<evidence type="ECO:0000256" key="7">
    <source>
        <dbReference type="ARBA" id="ARBA00022697"/>
    </source>
</evidence>
<dbReference type="InterPro" id="IPR004450">
    <property type="entry name" value="Thr_synthase-like"/>
</dbReference>
<accession>A0A222MXH5</accession>
<dbReference type="InterPro" id="IPR029144">
    <property type="entry name" value="Thr_synth_N"/>
</dbReference>
<evidence type="ECO:0000259" key="13">
    <source>
        <dbReference type="Pfam" id="PF14821"/>
    </source>
</evidence>
<evidence type="ECO:0000256" key="4">
    <source>
        <dbReference type="ARBA" id="ARBA00013028"/>
    </source>
</evidence>
<feature type="domain" description="Threonine synthase N-terminal" evidence="13">
    <location>
        <begin position="5"/>
        <end position="59"/>
    </location>
</feature>
<dbReference type="OrthoDB" id="9763107at2"/>
<keyword evidence="14" id="KW-0456">Lyase</keyword>
<comment type="pathway">
    <text evidence="2">Amino-acid biosynthesis; L-threonine biosynthesis; L-threonine from L-aspartate: step 5/5.</text>
</comment>
<evidence type="ECO:0000256" key="1">
    <source>
        <dbReference type="ARBA" id="ARBA00001933"/>
    </source>
</evidence>
<evidence type="ECO:0000256" key="10">
    <source>
        <dbReference type="NCBIfam" id="TIGR00260"/>
    </source>
</evidence>
<organism evidence="14 15">
    <name type="scientific">Campylobacter avium LMG 24591</name>
    <dbReference type="NCBI Taxonomy" id="522484"/>
    <lineage>
        <taxon>Bacteria</taxon>
        <taxon>Pseudomonadati</taxon>
        <taxon>Campylobacterota</taxon>
        <taxon>Epsilonproteobacteria</taxon>
        <taxon>Campylobacterales</taxon>
        <taxon>Campylobacteraceae</taxon>
        <taxon>Campylobacter</taxon>
    </lineage>
</organism>
<dbReference type="InterPro" id="IPR001926">
    <property type="entry name" value="TrpB-like_PALP"/>
</dbReference>
<dbReference type="GO" id="GO:0004795">
    <property type="term" value="F:threonine synthase activity"/>
    <property type="evidence" value="ECO:0007669"/>
    <property type="project" value="UniProtKB-UniRule"/>
</dbReference>
<dbReference type="EMBL" id="CP022347">
    <property type="protein sequence ID" value="ASQ30282.1"/>
    <property type="molecule type" value="Genomic_DNA"/>
</dbReference>
<dbReference type="InterPro" id="IPR037158">
    <property type="entry name" value="Thr_synth_N_sf"/>
</dbReference>
<gene>
    <name evidence="14" type="primary">thrC</name>
    <name evidence="14" type="ORF">CAV_0616</name>
</gene>
<keyword evidence="15" id="KW-1185">Reference proteome</keyword>
<dbReference type="SUPFAM" id="SSF53686">
    <property type="entry name" value="Tryptophan synthase beta subunit-like PLP-dependent enzymes"/>
    <property type="match status" value="1"/>
</dbReference>
<dbReference type="InterPro" id="IPR036052">
    <property type="entry name" value="TrpB-like_PALP_sf"/>
</dbReference>
<dbReference type="GO" id="GO:0009088">
    <property type="term" value="P:threonine biosynthetic process"/>
    <property type="evidence" value="ECO:0007669"/>
    <property type="project" value="UniProtKB-UniRule"/>
</dbReference>
<dbReference type="Pfam" id="PF14821">
    <property type="entry name" value="Thr_synth_N"/>
    <property type="match status" value="1"/>
</dbReference>
<dbReference type="GO" id="GO:0005737">
    <property type="term" value="C:cytoplasm"/>
    <property type="evidence" value="ECO:0007669"/>
    <property type="project" value="TreeGrafter"/>
</dbReference>
<keyword evidence="8 11" id="KW-0663">Pyridoxal phosphate</keyword>
<dbReference type="AlphaFoldDB" id="A0A222MXH5"/>
<dbReference type="PANTHER" id="PTHR43515:SF1">
    <property type="entry name" value="THREONINE SYNTHASE-LIKE 1"/>
    <property type="match status" value="1"/>
</dbReference>
<comment type="similarity">
    <text evidence="3">Belongs to the threonine synthase family.</text>
</comment>
<evidence type="ECO:0000313" key="15">
    <source>
        <dbReference type="Proteomes" id="UP000201169"/>
    </source>
</evidence>
<dbReference type="UniPathway" id="UPA00050">
    <property type="reaction ID" value="UER00065"/>
</dbReference>